<sequence>MPFLDLPALQKQSLLVEFASLRHGCPDGVYVSITPGDASLWTGVLFVRKADVGPPFQGPYAPAILRLQISFPSAYPAMPPLVTFSTDVFHPLVTPLTTYTYTTGSASGETVSATDEDRLPPGGFSLRHGFPQWFERSHRSATRTTTLQVPGSNGGEPNAAANFQPPPTAKLLKYIQASFTDESILDSVTAESAANPGAYHAWRSYRETQLAGELQPMTKPNSAPTDRSRRPGEWNWEGVWEERVKKGIQTSISDSVLYGTGAEGDDVVRFAQIDKETFEKAKARLLKTT</sequence>
<dbReference type="SUPFAM" id="SSF54495">
    <property type="entry name" value="UBC-like"/>
    <property type="match status" value="1"/>
</dbReference>
<protein>
    <recommendedName>
        <fullName evidence="2">UBC core domain-containing protein</fullName>
    </recommendedName>
</protein>
<feature type="domain" description="UBC core" evidence="2">
    <location>
        <begin position="9"/>
        <end position="180"/>
    </location>
</feature>
<dbReference type="CDD" id="cd23814">
    <property type="entry name" value="UEV_AKTIP"/>
    <property type="match status" value="1"/>
</dbReference>
<keyword evidence="4" id="KW-1185">Reference proteome</keyword>
<dbReference type="Pfam" id="PF00179">
    <property type="entry name" value="UQ_con"/>
    <property type="match status" value="1"/>
</dbReference>
<dbReference type="EMBL" id="JBBPHU010000001">
    <property type="protein sequence ID" value="KAK7523711.1"/>
    <property type="molecule type" value="Genomic_DNA"/>
</dbReference>
<reference evidence="3 4" key="1">
    <citation type="submission" date="2024-04" db="EMBL/GenBank/DDBJ databases">
        <title>Phyllosticta paracitricarpa is synonymous to the EU quarantine fungus P. citricarpa based on phylogenomic analyses.</title>
        <authorList>
            <consortium name="Lawrence Berkeley National Laboratory"/>
            <person name="Van Ingen-Buijs V.A."/>
            <person name="Van Westerhoven A.C."/>
            <person name="Haridas S."/>
            <person name="Skiadas P."/>
            <person name="Martin F."/>
            <person name="Groenewald J.Z."/>
            <person name="Crous P.W."/>
            <person name="Seidl M.F."/>
        </authorList>
    </citation>
    <scope>NUCLEOTIDE SEQUENCE [LARGE SCALE GENOMIC DNA]</scope>
    <source>
        <strain evidence="3 4">CBS 123371</strain>
    </source>
</reference>
<evidence type="ECO:0000313" key="3">
    <source>
        <dbReference type="EMBL" id="KAK7523711.1"/>
    </source>
</evidence>
<evidence type="ECO:0000259" key="2">
    <source>
        <dbReference type="PROSITE" id="PS50127"/>
    </source>
</evidence>
<dbReference type="PROSITE" id="PS50127">
    <property type="entry name" value="UBC_2"/>
    <property type="match status" value="1"/>
</dbReference>
<evidence type="ECO:0000256" key="1">
    <source>
        <dbReference type="SAM" id="MobiDB-lite"/>
    </source>
</evidence>
<gene>
    <name evidence="3" type="ORF">IWZ03DRAFT_9439</name>
</gene>
<dbReference type="InterPro" id="IPR000608">
    <property type="entry name" value="UBC"/>
</dbReference>
<comment type="caution">
    <text evidence="3">The sequence shown here is derived from an EMBL/GenBank/DDBJ whole genome shotgun (WGS) entry which is preliminary data.</text>
</comment>
<proteinExistence type="predicted"/>
<dbReference type="InterPro" id="IPR016135">
    <property type="entry name" value="UBQ-conjugating_enzyme/RWD"/>
</dbReference>
<name>A0ABR1KZH0_9PEZI</name>
<organism evidence="3 4">
    <name type="scientific">Phyllosticta citriasiana</name>
    <dbReference type="NCBI Taxonomy" id="595635"/>
    <lineage>
        <taxon>Eukaryota</taxon>
        <taxon>Fungi</taxon>
        <taxon>Dikarya</taxon>
        <taxon>Ascomycota</taxon>
        <taxon>Pezizomycotina</taxon>
        <taxon>Dothideomycetes</taxon>
        <taxon>Dothideomycetes incertae sedis</taxon>
        <taxon>Botryosphaeriales</taxon>
        <taxon>Phyllostictaceae</taxon>
        <taxon>Phyllosticta</taxon>
    </lineage>
</organism>
<evidence type="ECO:0000313" key="4">
    <source>
        <dbReference type="Proteomes" id="UP001363622"/>
    </source>
</evidence>
<accession>A0ABR1KZH0</accession>
<dbReference type="Gene3D" id="3.10.110.10">
    <property type="entry name" value="Ubiquitin Conjugating Enzyme"/>
    <property type="match status" value="1"/>
</dbReference>
<dbReference type="Proteomes" id="UP001363622">
    <property type="component" value="Unassembled WGS sequence"/>
</dbReference>
<feature type="region of interest" description="Disordered" evidence="1">
    <location>
        <begin position="214"/>
        <end position="234"/>
    </location>
</feature>